<dbReference type="InterPro" id="IPR016155">
    <property type="entry name" value="Mopterin_synth/thiamin_S_b"/>
</dbReference>
<dbReference type="Pfam" id="PF14451">
    <property type="entry name" value="Ub-Mut7C"/>
    <property type="match status" value="1"/>
</dbReference>
<sequence>MTIHISLKLYASLSDYLPDDVEGNIVRIELDDSATPHQVIDRFRVPRQEAHLVLLNGVYIKPEDRDQSAFNDGDTLAIWPPVAGG</sequence>
<dbReference type="Gene3D" id="3.10.20.30">
    <property type="match status" value="1"/>
</dbReference>
<proteinExistence type="predicted"/>
<dbReference type="EMBL" id="JANUCT010000003">
    <property type="protein sequence ID" value="MCS3902567.1"/>
    <property type="molecule type" value="Genomic_DNA"/>
</dbReference>
<name>A0AAE3HLE6_9GAMM</name>
<dbReference type="InterPro" id="IPR012675">
    <property type="entry name" value="Beta-grasp_dom_sf"/>
</dbReference>
<accession>A0AAE3HLE6</accession>
<comment type="caution">
    <text evidence="2">The sequence shown here is derived from an EMBL/GenBank/DDBJ whole genome shotgun (WGS) entry which is preliminary data.</text>
</comment>
<gene>
    <name evidence="2" type="ORF">J2T55_000571</name>
</gene>
<dbReference type="Proteomes" id="UP001204445">
    <property type="component" value="Unassembled WGS sequence"/>
</dbReference>
<dbReference type="SUPFAM" id="SSF54285">
    <property type="entry name" value="MoaD/ThiS"/>
    <property type="match status" value="1"/>
</dbReference>
<evidence type="ECO:0000313" key="2">
    <source>
        <dbReference type="EMBL" id="MCS3902567.1"/>
    </source>
</evidence>
<keyword evidence="3" id="KW-1185">Reference proteome</keyword>
<dbReference type="CDD" id="cd17040">
    <property type="entry name" value="Ubl_MoaD_like"/>
    <property type="match status" value="1"/>
</dbReference>
<protein>
    <submittedName>
        <fullName evidence="2">Molybdopterin converting factor small subunit</fullName>
    </submittedName>
</protein>
<dbReference type="AlphaFoldDB" id="A0AAE3HLE6"/>
<organism evidence="2 3">
    <name type="scientific">Methylohalomonas lacus</name>
    <dbReference type="NCBI Taxonomy" id="398773"/>
    <lineage>
        <taxon>Bacteria</taxon>
        <taxon>Pseudomonadati</taxon>
        <taxon>Pseudomonadota</taxon>
        <taxon>Gammaproteobacteria</taxon>
        <taxon>Methylohalomonadales</taxon>
        <taxon>Methylohalomonadaceae</taxon>
        <taxon>Methylohalomonas</taxon>
    </lineage>
</organism>
<dbReference type="RefSeq" id="WP_259054115.1">
    <property type="nucleotide sequence ID" value="NZ_JANUCT010000003.1"/>
</dbReference>
<feature type="domain" description="Ubiquitin Mut7-C" evidence="1">
    <location>
        <begin position="4"/>
        <end position="80"/>
    </location>
</feature>
<dbReference type="InterPro" id="IPR027798">
    <property type="entry name" value="Ub_Mut7C"/>
</dbReference>
<reference evidence="2" key="1">
    <citation type="submission" date="2022-08" db="EMBL/GenBank/DDBJ databases">
        <title>Genomic Encyclopedia of Type Strains, Phase III (KMG-III): the genomes of soil and plant-associated and newly described type strains.</title>
        <authorList>
            <person name="Whitman W."/>
        </authorList>
    </citation>
    <scope>NUCLEOTIDE SEQUENCE</scope>
    <source>
        <strain evidence="2">HMT 1</strain>
    </source>
</reference>
<evidence type="ECO:0000259" key="1">
    <source>
        <dbReference type="Pfam" id="PF14451"/>
    </source>
</evidence>
<evidence type="ECO:0000313" key="3">
    <source>
        <dbReference type="Proteomes" id="UP001204445"/>
    </source>
</evidence>